<evidence type="ECO:0000256" key="10">
    <source>
        <dbReference type="ARBA" id="ARBA00022723"/>
    </source>
</evidence>
<dbReference type="Gene3D" id="3.30.200.20">
    <property type="entry name" value="Phosphorylase Kinase, domain 1"/>
    <property type="match status" value="1"/>
</dbReference>
<evidence type="ECO:0000259" key="20">
    <source>
        <dbReference type="SMART" id="SM00090"/>
    </source>
</evidence>
<protein>
    <recommendedName>
        <fullName evidence="5 18">Serine/threonine-protein kinase RIO1</fullName>
        <ecNumber evidence="4 18">2.7.11.1</ecNumber>
    </recommendedName>
</protein>
<evidence type="ECO:0000256" key="19">
    <source>
        <dbReference type="SAM" id="MobiDB-lite"/>
    </source>
</evidence>
<keyword evidence="10" id="KW-0479">Metal-binding</keyword>
<dbReference type="GO" id="GO:0004674">
    <property type="term" value="F:protein serine/threonine kinase activity"/>
    <property type="evidence" value="ECO:0007669"/>
    <property type="project" value="UniProtKB-KW"/>
</dbReference>
<evidence type="ECO:0000256" key="1">
    <source>
        <dbReference type="ARBA" id="ARBA00001946"/>
    </source>
</evidence>
<evidence type="ECO:0000256" key="4">
    <source>
        <dbReference type="ARBA" id="ARBA00012513"/>
    </source>
</evidence>
<keyword evidence="9 18" id="KW-0808">Transferase</keyword>
<feature type="compositionally biased region" description="Acidic residues" evidence="19">
    <location>
        <begin position="390"/>
        <end position="405"/>
    </location>
</feature>
<evidence type="ECO:0000256" key="2">
    <source>
        <dbReference type="ARBA" id="ARBA00004496"/>
    </source>
</evidence>
<reference evidence="21 22" key="1">
    <citation type="journal article" date="2022" name="bioRxiv">
        <title>Genomics of Preaxostyla Flagellates Illuminates Evolutionary Transitions and the Path Towards Mitochondrial Loss.</title>
        <authorList>
            <person name="Novak L.V.F."/>
            <person name="Treitli S.C."/>
            <person name="Pyrih J."/>
            <person name="Halakuc P."/>
            <person name="Pipaliya S.V."/>
            <person name="Vacek V."/>
            <person name="Brzon O."/>
            <person name="Soukal P."/>
            <person name="Eme L."/>
            <person name="Dacks J.B."/>
            <person name="Karnkowska A."/>
            <person name="Elias M."/>
            <person name="Hampl V."/>
        </authorList>
    </citation>
    <scope>NUCLEOTIDE SEQUENCE [LARGE SCALE GENOMIC DNA]</scope>
    <source>
        <strain evidence="21">NAU3</strain>
        <tissue evidence="21">Gut</tissue>
    </source>
</reference>
<keyword evidence="14 18" id="KW-0067">ATP-binding</keyword>
<evidence type="ECO:0000256" key="5">
    <source>
        <dbReference type="ARBA" id="ARBA00016038"/>
    </source>
</evidence>
<evidence type="ECO:0000256" key="15">
    <source>
        <dbReference type="ARBA" id="ARBA00022842"/>
    </source>
</evidence>
<dbReference type="SMART" id="SM00090">
    <property type="entry name" value="RIO"/>
    <property type="match status" value="1"/>
</dbReference>
<evidence type="ECO:0000256" key="7">
    <source>
        <dbReference type="ARBA" id="ARBA00022517"/>
    </source>
</evidence>
<evidence type="ECO:0000256" key="17">
    <source>
        <dbReference type="ARBA" id="ARBA00048679"/>
    </source>
</evidence>
<keyword evidence="12 18" id="KW-0418">Kinase</keyword>
<dbReference type="GO" id="GO:0016787">
    <property type="term" value="F:hydrolase activity"/>
    <property type="evidence" value="ECO:0007669"/>
    <property type="project" value="UniProtKB-KW"/>
</dbReference>
<feature type="compositionally biased region" description="Acidic residues" evidence="19">
    <location>
        <begin position="528"/>
        <end position="554"/>
    </location>
</feature>
<dbReference type="SUPFAM" id="SSF56112">
    <property type="entry name" value="Protein kinase-like (PK-like)"/>
    <property type="match status" value="1"/>
</dbReference>
<keyword evidence="6" id="KW-0963">Cytoplasm</keyword>
<evidence type="ECO:0000256" key="13">
    <source>
        <dbReference type="ARBA" id="ARBA00022801"/>
    </source>
</evidence>
<comment type="catalytic activity">
    <reaction evidence="16 18">
        <text>L-threonyl-[protein] + ATP = O-phospho-L-threonyl-[protein] + ADP + H(+)</text>
        <dbReference type="Rhea" id="RHEA:46608"/>
        <dbReference type="Rhea" id="RHEA-COMP:11060"/>
        <dbReference type="Rhea" id="RHEA-COMP:11605"/>
        <dbReference type="ChEBI" id="CHEBI:15378"/>
        <dbReference type="ChEBI" id="CHEBI:30013"/>
        <dbReference type="ChEBI" id="CHEBI:30616"/>
        <dbReference type="ChEBI" id="CHEBI:61977"/>
        <dbReference type="ChEBI" id="CHEBI:456216"/>
        <dbReference type="EC" id="2.7.11.1"/>
    </reaction>
</comment>
<feature type="compositionally biased region" description="Basic and acidic residues" evidence="19">
    <location>
        <begin position="582"/>
        <end position="608"/>
    </location>
</feature>
<feature type="region of interest" description="Disordered" evidence="19">
    <location>
        <begin position="387"/>
        <end position="442"/>
    </location>
</feature>
<feature type="compositionally biased region" description="Low complexity" evidence="19">
    <location>
        <begin position="518"/>
        <end position="527"/>
    </location>
</feature>
<keyword evidence="15" id="KW-0460">Magnesium</keyword>
<dbReference type="EC" id="2.7.11.1" evidence="4 18"/>
<evidence type="ECO:0000256" key="11">
    <source>
        <dbReference type="ARBA" id="ARBA00022741"/>
    </source>
</evidence>
<evidence type="ECO:0000256" key="16">
    <source>
        <dbReference type="ARBA" id="ARBA00047899"/>
    </source>
</evidence>
<evidence type="ECO:0000256" key="6">
    <source>
        <dbReference type="ARBA" id="ARBA00022490"/>
    </source>
</evidence>
<dbReference type="Pfam" id="PF01163">
    <property type="entry name" value="RIO1"/>
    <property type="match status" value="1"/>
</dbReference>
<dbReference type="InterPro" id="IPR051272">
    <property type="entry name" value="RIO-type_Ser/Thr_kinase"/>
</dbReference>
<comment type="cofactor">
    <cofactor evidence="1">
        <name>Mg(2+)</name>
        <dbReference type="ChEBI" id="CHEBI:18420"/>
    </cofactor>
</comment>
<keyword evidence="13 21" id="KW-0378">Hydrolase</keyword>
<dbReference type="PANTHER" id="PTHR45723">
    <property type="entry name" value="SERINE/THREONINE-PROTEIN KINASE RIO1"/>
    <property type="match status" value="1"/>
</dbReference>
<keyword evidence="7" id="KW-0690">Ribosome biogenesis</keyword>
<dbReference type="InterPro" id="IPR018934">
    <property type="entry name" value="RIO_dom"/>
</dbReference>
<evidence type="ECO:0000256" key="18">
    <source>
        <dbReference type="PIRNR" id="PIRNR038147"/>
    </source>
</evidence>
<dbReference type="InterPro" id="IPR000687">
    <property type="entry name" value="RIO_kinase"/>
</dbReference>
<dbReference type="PROSITE" id="PS01245">
    <property type="entry name" value="RIO1"/>
    <property type="match status" value="1"/>
</dbReference>
<dbReference type="InterPro" id="IPR017407">
    <property type="entry name" value="Ser/Thr_kinase_Rio1"/>
</dbReference>
<dbReference type="InterPro" id="IPR018935">
    <property type="entry name" value="RIO_kinase_CS"/>
</dbReference>
<comment type="catalytic activity">
    <reaction evidence="17 18">
        <text>L-seryl-[protein] + ATP = O-phospho-L-seryl-[protein] + ADP + H(+)</text>
        <dbReference type="Rhea" id="RHEA:17989"/>
        <dbReference type="Rhea" id="RHEA-COMP:9863"/>
        <dbReference type="Rhea" id="RHEA-COMP:11604"/>
        <dbReference type="ChEBI" id="CHEBI:15378"/>
        <dbReference type="ChEBI" id="CHEBI:29999"/>
        <dbReference type="ChEBI" id="CHEBI:30616"/>
        <dbReference type="ChEBI" id="CHEBI:83421"/>
        <dbReference type="ChEBI" id="CHEBI:456216"/>
        <dbReference type="EC" id="2.7.11.1"/>
    </reaction>
</comment>
<evidence type="ECO:0000313" key="22">
    <source>
        <dbReference type="Proteomes" id="UP001281761"/>
    </source>
</evidence>
<proteinExistence type="inferred from homology"/>
<feature type="compositionally biased region" description="Basic residues" evidence="19">
    <location>
        <begin position="610"/>
        <end position="623"/>
    </location>
</feature>
<organism evidence="21 22">
    <name type="scientific">Blattamonas nauphoetae</name>
    <dbReference type="NCBI Taxonomy" id="2049346"/>
    <lineage>
        <taxon>Eukaryota</taxon>
        <taxon>Metamonada</taxon>
        <taxon>Preaxostyla</taxon>
        <taxon>Oxymonadida</taxon>
        <taxon>Blattamonas</taxon>
    </lineage>
</organism>
<accession>A0ABQ9Y9R0</accession>
<dbReference type="InterPro" id="IPR011009">
    <property type="entry name" value="Kinase-like_dom_sf"/>
</dbReference>
<evidence type="ECO:0000256" key="3">
    <source>
        <dbReference type="ARBA" id="ARBA00009196"/>
    </source>
</evidence>
<keyword evidence="22" id="KW-1185">Reference proteome</keyword>
<feature type="compositionally biased region" description="Basic and acidic residues" evidence="19">
    <location>
        <begin position="406"/>
        <end position="438"/>
    </location>
</feature>
<comment type="similarity">
    <text evidence="3 18">Belongs to the protein kinase superfamily. RIO-type Ser/Thr kinase family.</text>
</comment>
<dbReference type="EMBL" id="JARBJD010000023">
    <property type="protein sequence ID" value="KAK2960440.1"/>
    <property type="molecule type" value="Genomic_DNA"/>
</dbReference>
<comment type="caution">
    <text evidence="21">The sequence shown here is derived from an EMBL/GenBank/DDBJ whole genome shotgun (WGS) entry which is preliminary data.</text>
</comment>
<evidence type="ECO:0000256" key="8">
    <source>
        <dbReference type="ARBA" id="ARBA00022527"/>
    </source>
</evidence>
<comment type="subcellular location">
    <subcellularLocation>
        <location evidence="2">Cytoplasm</location>
    </subcellularLocation>
</comment>
<name>A0ABQ9Y9R0_9EUKA</name>
<gene>
    <name evidence="21" type="ORF">BLNAU_4657</name>
</gene>
<evidence type="ECO:0000313" key="21">
    <source>
        <dbReference type="EMBL" id="KAK2960440.1"/>
    </source>
</evidence>
<evidence type="ECO:0000256" key="12">
    <source>
        <dbReference type="ARBA" id="ARBA00022777"/>
    </source>
</evidence>
<feature type="region of interest" description="Disordered" evidence="19">
    <location>
        <begin position="502"/>
        <end position="623"/>
    </location>
</feature>
<sequence length="623" mass="71670">MRRRDDEDNFDNELALEQIYERDYWIAHTLSKGTQTLPRSIIKGFEAVEDKIQANRFREKDKADRATHQQVLDRRTYLVLLKLFKNGLLKEVNGCVSTGKEANVYHAMSPEGRELAIKIYKTSILIFKDRDRYVTGEFRFRNGYARSNPRKMVAMWAEKEYRNLLRLSQAGIHAPVPRAQRQHVLVMDFVGDDGNAASRLKDAVGQYQLTKEQLTRIYWDTVDIMKKMYQDCRLVHADLSEYNLLYFVKTEELWVIDVSQSVEHDHPHSLEFLRRDADIINKFFRNYGVHTLSARELFDYIVDAGLASLKKRAAHVEKLRAMCEGRSMADIPDDQVFLRTYIPRTLQQMTLKMFTPDQEEDPEPTAGGTATSMEAAYHSFVTGIKTAAGEESENGEDEEESDEEEEMKKEEMEEERKKAKEEEDGRTMKRQAKREQEKQQLNGLPVLPPTLVLRPLSDYFTIPLFTTAQGQNSSFSAFNTATSNKVNCVPFGSASDAVWQASNGNRQRATEDVASQAESSSDWSNNSDSEEDELTSSDSESLEEEDVGEEQPEGEEPKKKGKKLKYIEELGPDGIPIRKRGVKEEPDLKKIRKQDVKNKKREKRENKIPKSVKSRAVHAKKRK</sequence>
<evidence type="ECO:0000256" key="9">
    <source>
        <dbReference type="ARBA" id="ARBA00022679"/>
    </source>
</evidence>
<dbReference type="Gene3D" id="1.10.510.10">
    <property type="entry name" value="Transferase(Phosphotransferase) domain 1"/>
    <property type="match status" value="1"/>
</dbReference>
<dbReference type="PIRSF" id="PIRSF038147">
    <property type="entry name" value="Ser/Thr_PK_RIO1"/>
    <property type="match status" value="1"/>
</dbReference>
<dbReference type="CDD" id="cd05147">
    <property type="entry name" value="RIO1_euk"/>
    <property type="match status" value="1"/>
</dbReference>
<evidence type="ECO:0000256" key="14">
    <source>
        <dbReference type="ARBA" id="ARBA00022840"/>
    </source>
</evidence>
<keyword evidence="11 18" id="KW-0547">Nucleotide-binding</keyword>
<keyword evidence="8 18" id="KW-0723">Serine/threonine-protein kinase</keyword>
<feature type="domain" description="RIO kinase" evidence="20">
    <location>
        <begin position="61"/>
        <end position="303"/>
    </location>
</feature>
<dbReference type="Proteomes" id="UP001281761">
    <property type="component" value="Unassembled WGS sequence"/>
</dbReference>